<name>A0ABV3VS42_9MYCO</name>
<feature type="region of interest" description="Disordered" evidence="1">
    <location>
        <begin position="62"/>
        <end position="95"/>
    </location>
</feature>
<keyword evidence="3" id="KW-1185">Reference proteome</keyword>
<organism evidence="2 3">
    <name type="scientific">Mycolicibacterium porcinum</name>
    <dbReference type="NCBI Taxonomy" id="39693"/>
    <lineage>
        <taxon>Bacteria</taxon>
        <taxon>Bacillati</taxon>
        <taxon>Actinomycetota</taxon>
        <taxon>Actinomycetes</taxon>
        <taxon>Mycobacteriales</taxon>
        <taxon>Mycobacteriaceae</taxon>
        <taxon>Mycolicibacterium</taxon>
    </lineage>
</organism>
<sequence length="95" mass="9745">MTGVEELRPVHVVSAAPEAIRVSVVGGRTQLDVALPADVPVAAFLPELARLIKSRDDAVTTWPTATNGGPSGSSVAKSGPGPVCCRPTGRYVRPG</sequence>
<evidence type="ECO:0000313" key="3">
    <source>
        <dbReference type="Proteomes" id="UP001558474"/>
    </source>
</evidence>
<dbReference type="Proteomes" id="UP001558474">
    <property type="component" value="Unassembled WGS sequence"/>
</dbReference>
<evidence type="ECO:0000256" key="1">
    <source>
        <dbReference type="SAM" id="MobiDB-lite"/>
    </source>
</evidence>
<dbReference type="Pfam" id="PF08817">
    <property type="entry name" value="YukD"/>
    <property type="match status" value="1"/>
</dbReference>
<evidence type="ECO:0000313" key="2">
    <source>
        <dbReference type="EMBL" id="MEX3743321.1"/>
    </source>
</evidence>
<protein>
    <submittedName>
        <fullName evidence="2">EsaB/YukD family protein</fullName>
    </submittedName>
</protein>
<feature type="compositionally biased region" description="Polar residues" evidence="1">
    <location>
        <begin position="62"/>
        <end position="76"/>
    </location>
</feature>
<dbReference type="RefSeq" id="WP_368574751.1">
    <property type="nucleotide sequence ID" value="NZ_JBDLOU010000164.1"/>
</dbReference>
<proteinExistence type="predicted"/>
<accession>A0ABV3VS42</accession>
<dbReference type="EMBL" id="JBDLOU010000164">
    <property type="protein sequence ID" value="MEX3743321.1"/>
    <property type="molecule type" value="Genomic_DNA"/>
</dbReference>
<dbReference type="Gene3D" id="3.10.20.90">
    <property type="entry name" value="Phosphatidylinositol 3-kinase Catalytic Subunit, Chain A, domain 1"/>
    <property type="match status" value="1"/>
</dbReference>
<reference evidence="2 3" key="1">
    <citation type="submission" date="2024-04" db="EMBL/GenBank/DDBJ databases">
        <title>Genomic Markers of Mycobacteria.</title>
        <authorList>
            <person name="Soliman M.S."/>
            <person name="Elkholy A."/>
            <person name="Soliman N.S."/>
            <person name="Abbas A."/>
            <person name="Khayrat S."/>
            <person name="Shawky S."/>
        </authorList>
    </citation>
    <scope>NUCLEOTIDE SEQUENCE [LARGE SCALE GENOMIC DNA]</scope>
    <source>
        <strain evidence="2 3">Egy-CU-AM5</strain>
    </source>
</reference>
<gene>
    <name evidence="2" type="ORF">ABFW12_34290</name>
</gene>
<dbReference type="InterPro" id="IPR024962">
    <property type="entry name" value="YukD-like"/>
</dbReference>
<comment type="caution">
    <text evidence="2">The sequence shown here is derived from an EMBL/GenBank/DDBJ whole genome shotgun (WGS) entry which is preliminary data.</text>
</comment>